<dbReference type="RefSeq" id="WP_180572171.1">
    <property type="nucleotide sequence ID" value="NZ_JACCKB010000383.1"/>
</dbReference>
<dbReference type="EMBL" id="JACCKB010000383">
    <property type="protein sequence ID" value="NYZ70273.1"/>
    <property type="molecule type" value="Genomic_DNA"/>
</dbReference>
<comment type="caution">
    <text evidence="1">The sequence shown here is derived from an EMBL/GenBank/DDBJ whole genome shotgun (WGS) entry which is preliminary data.</text>
</comment>
<feature type="non-terminal residue" evidence="1">
    <location>
        <position position="1"/>
    </location>
</feature>
<accession>A0A853IAD3</accession>
<gene>
    <name evidence="1" type="ORF">H0A36_30135</name>
</gene>
<reference evidence="1 2" key="1">
    <citation type="submission" date="2020-07" db="EMBL/GenBank/DDBJ databases">
        <title>Endozoicomonas sp. nov., isolated from sediment.</title>
        <authorList>
            <person name="Gu T."/>
        </authorList>
    </citation>
    <scope>NUCLEOTIDE SEQUENCE [LARGE SCALE GENOMIC DNA]</scope>
    <source>
        <strain evidence="1 2">SM1973</strain>
    </source>
</reference>
<proteinExistence type="predicted"/>
<name>A0A853IAD3_9GAMM</name>
<dbReference type="AlphaFoldDB" id="A0A853IAD3"/>
<organism evidence="1 2">
    <name type="scientific">Spartinivicinus marinus</name>
    <dbReference type="NCBI Taxonomy" id="2994442"/>
    <lineage>
        <taxon>Bacteria</taxon>
        <taxon>Pseudomonadati</taxon>
        <taxon>Pseudomonadota</taxon>
        <taxon>Gammaproteobacteria</taxon>
        <taxon>Oceanospirillales</taxon>
        <taxon>Zooshikellaceae</taxon>
        <taxon>Spartinivicinus</taxon>
    </lineage>
</organism>
<protein>
    <submittedName>
        <fullName evidence="1">Helix-turn-helix domain-containing protein</fullName>
    </submittedName>
</protein>
<dbReference type="Proteomes" id="UP000569732">
    <property type="component" value="Unassembled WGS sequence"/>
</dbReference>
<feature type="non-terminal residue" evidence="1">
    <location>
        <position position="244"/>
    </location>
</feature>
<sequence length="244" mass="28348">RVLHVHGGTASPLRYKFEELCDALLPVSRWELESKQLKLEITQGSKTSNLRSFSGRRLAWDRLNDLRKLVELRGGVVEGWRMIHMHWHLNFLLLSGATNSAQMWYEAIALAKELDPNWSYYKKELSTLYRKARAYEAGERIEFNGKQYPPLYTPKNDHLLNLFEITNDEQKLLRTIISENEAHRRAAEREAARRRANGAIPRDKYEAKAAKLREQVVKLRAEGLSQRKIATKVGVSQQRVQQIL</sequence>
<evidence type="ECO:0000313" key="2">
    <source>
        <dbReference type="Proteomes" id="UP000569732"/>
    </source>
</evidence>
<evidence type="ECO:0000313" key="1">
    <source>
        <dbReference type="EMBL" id="NYZ70273.1"/>
    </source>
</evidence>
<keyword evidence="2" id="KW-1185">Reference proteome</keyword>